<dbReference type="RefSeq" id="XP_013422789.1">
    <property type="nucleotide sequence ID" value="XM_013567335.1"/>
</dbReference>
<evidence type="ECO:0000313" key="2">
    <source>
        <dbReference type="Proteomes" id="UP000027730"/>
    </source>
</evidence>
<gene>
    <name evidence="1" type="ORF">M436DRAFT_12677</name>
</gene>
<dbReference type="EMBL" id="KL584727">
    <property type="protein sequence ID" value="KEQ68670.1"/>
    <property type="molecule type" value="Genomic_DNA"/>
</dbReference>
<evidence type="ECO:0000313" key="1">
    <source>
        <dbReference type="EMBL" id="KEQ68670.1"/>
    </source>
</evidence>
<dbReference type="Proteomes" id="UP000027730">
    <property type="component" value="Unassembled WGS sequence"/>
</dbReference>
<dbReference type="HOGENOM" id="CLU_024135_0_0_1"/>
<sequence length="382" mass="43116">YRELFSLSTSNRKFSSIFTGGGVNVYNPNIIPHPTDHNLWIMIAQHEQSGQDISVSEEMTCNVGLLDGTMVCTAEPTVLPIEPSIAGNCTEEFAYFNFRSGPRDARMYYGPDAPYIMYGSQSSHSCIGIWMEDARMLLDDFNAERSVVPKLFTHATEVQRPPPVRGMEKNFFLFWDGENKAYAHHDIFPHRVFAQLSFDGSVGPDLAVNSASKDDVCLTTYMPPLTPTDESIHQATNSLSITLCKRADVGCIPNDSNTFIFTIFHHKSYHDWHGVYEPYVMAFQRNAPFAIYAISQRPLWIHGRAALTKDTHSLLYENDPSKEIPDGHTEMFYVTSISWKTHGQKYHGYLDDPLFLAFGIEDTRAGLIDVLAEDLFQDLGLC</sequence>
<dbReference type="OrthoDB" id="2522565at2759"/>
<accession>A0A074W6D0</accession>
<keyword evidence="2" id="KW-1185">Reference proteome</keyword>
<dbReference type="AlphaFoldDB" id="A0A074W6D0"/>
<feature type="non-terminal residue" evidence="1">
    <location>
        <position position="1"/>
    </location>
</feature>
<dbReference type="GeneID" id="25407734"/>
<feature type="non-terminal residue" evidence="1">
    <location>
        <position position="382"/>
    </location>
</feature>
<proteinExistence type="predicted"/>
<name>A0A074W6D0_9PEZI</name>
<reference evidence="1 2" key="1">
    <citation type="journal article" date="2014" name="BMC Genomics">
        <title>Genome sequencing of four Aureobasidium pullulans varieties: biotechnological potential, stress tolerance, and description of new species.</title>
        <authorList>
            <person name="Gostin Ar C."/>
            <person name="Ohm R.A."/>
            <person name="Kogej T."/>
            <person name="Sonjak S."/>
            <person name="Turk M."/>
            <person name="Zajc J."/>
            <person name="Zalar P."/>
            <person name="Grube M."/>
            <person name="Sun H."/>
            <person name="Han J."/>
            <person name="Sharma A."/>
            <person name="Chiniquy J."/>
            <person name="Ngan C.Y."/>
            <person name="Lipzen A."/>
            <person name="Barry K."/>
            <person name="Grigoriev I.V."/>
            <person name="Gunde-Cimerman N."/>
        </authorList>
    </citation>
    <scope>NUCLEOTIDE SEQUENCE [LARGE SCALE GENOMIC DNA]</scope>
    <source>
        <strain evidence="1 2">CBS 147.97</strain>
    </source>
</reference>
<protein>
    <submittedName>
        <fullName evidence="1">Uncharacterized protein</fullName>
    </submittedName>
</protein>
<organism evidence="1 2">
    <name type="scientific">Aureobasidium namibiae CBS 147.97</name>
    <dbReference type="NCBI Taxonomy" id="1043004"/>
    <lineage>
        <taxon>Eukaryota</taxon>
        <taxon>Fungi</taxon>
        <taxon>Dikarya</taxon>
        <taxon>Ascomycota</taxon>
        <taxon>Pezizomycotina</taxon>
        <taxon>Dothideomycetes</taxon>
        <taxon>Dothideomycetidae</taxon>
        <taxon>Dothideales</taxon>
        <taxon>Saccotheciaceae</taxon>
        <taxon>Aureobasidium</taxon>
    </lineage>
</organism>